<dbReference type="Proteomes" id="UP001162992">
    <property type="component" value="Chromosome 2"/>
</dbReference>
<dbReference type="EMBL" id="CM055093">
    <property type="protein sequence ID" value="KAJ7565910.1"/>
    <property type="molecule type" value="Genomic_DNA"/>
</dbReference>
<accession>A0ACC2EHN7</accession>
<proteinExistence type="predicted"/>
<sequence>MDSSDDSPMFNRQQYGSSAPLYPNDGNSIPPYPKIYVQAPPTLKTQYESSLYVEAPGTPSELNHSEFKSRKAQTSAQFTNVNVTAWTSNIHSCCEDGFTCCLTTCCPCITFGQIAQSVDEDESSCLVNGLIYVAGCMLMVPCFCSWGYRKKLRQKYNLPEEPYSDFWTHFCFEPCALCQEYRELKNRGVDPTQGGLSLSLSLTHTHTHTHTHTEETLK</sequence>
<name>A0ACC2EHN7_DIPCM</name>
<protein>
    <submittedName>
        <fullName evidence="1">Uncharacterized protein</fullName>
    </submittedName>
</protein>
<evidence type="ECO:0000313" key="1">
    <source>
        <dbReference type="EMBL" id="KAJ7565910.1"/>
    </source>
</evidence>
<gene>
    <name evidence="1" type="ORF">O6H91_02G080400</name>
</gene>
<comment type="caution">
    <text evidence="1">The sequence shown here is derived from an EMBL/GenBank/DDBJ whole genome shotgun (WGS) entry which is preliminary data.</text>
</comment>
<organism evidence="1 2">
    <name type="scientific">Diphasiastrum complanatum</name>
    <name type="common">Issler's clubmoss</name>
    <name type="synonym">Lycopodium complanatum</name>
    <dbReference type="NCBI Taxonomy" id="34168"/>
    <lineage>
        <taxon>Eukaryota</taxon>
        <taxon>Viridiplantae</taxon>
        <taxon>Streptophyta</taxon>
        <taxon>Embryophyta</taxon>
        <taxon>Tracheophyta</taxon>
        <taxon>Lycopodiopsida</taxon>
        <taxon>Lycopodiales</taxon>
        <taxon>Lycopodiaceae</taxon>
        <taxon>Lycopodioideae</taxon>
        <taxon>Diphasiastrum</taxon>
    </lineage>
</organism>
<reference evidence="2" key="1">
    <citation type="journal article" date="2024" name="Proc. Natl. Acad. Sci. U.S.A.">
        <title>Extraordinary preservation of gene collinearity over three hundred million years revealed in homosporous lycophytes.</title>
        <authorList>
            <person name="Li C."/>
            <person name="Wickell D."/>
            <person name="Kuo L.Y."/>
            <person name="Chen X."/>
            <person name="Nie B."/>
            <person name="Liao X."/>
            <person name="Peng D."/>
            <person name="Ji J."/>
            <person name="Jenkins J."/>
            <person name="Williams M."/>
            <person name="Shu S."/>
            <person name="Plott C."/>
            <person name="Barry K."/>
            <person name="Rajasekar S."/>
            <person name="Grimwood J."/>
            <person name="Han X."/>
            <person name="Sun S."/>
            <person name="Hou Z."/>
            <person name="He W."/>
            <person name="Dai G."/>
            <person name="Sun C."/>
            <person name="Schmutz J."/>
            <person name="Leebens-Mack J.H."/>
            <person name="Li F.W."/>
            <person name="Wang L."/>
        </authorList>
    </citation>
    <scope>NUCLEOTIDE SEQUENCE [LARGE SCALE GENOMIC DNA]</scope>
    <source>
        <strain evidence="2">cv. PW_Plant_1</strain>
    </source>
</reference>
<evidence type="ECO:0000313" key="2">
    <source>
        <dbReference type="Proteomes" id="UP001162992"/>
    </source>
</evidence>
<keyword evidence="2" id="KW-1185">Reference proteome</keyword>